<gene>
    <name evidence="7" type="primary">rluD</name>
    <name evidence="7" type="ORF">R0135_17045</name>
</gene>
<dbReference type="InterPro" id="IPR006225">
    <property type="entry name" value="PsdUridine_synth_RluC/D"/>
</dbReference>
<dbReference type="GO" id="GO:0160140">
    <property type="term" value="F:23S rRNA pseudouridine(1911/1915/1917) synthase activity"/>
    <property type="evidence" value="ECO:0007669"/>
    <property type="project" value="UniProtKB-EC"/>
</dbReference>
<sequence length="323" mass="35278">MERKATAGDDLAGARFDQAAAQLFPEFSRARLQTWIRGGQLLLNGSSARPRDTVYGGCELVLNAQLQSEVSWVAQSLPLDILYEDEELLVIDKPAGLVVHPGAGNQHGTLVNALLSHRPALESVPRGGIVHRLDKETSGLLVVAGTLNAHRSLVAQLQKKDVQREYFAVVRGVPSGGGRIEAAIGRHPRQRTRMAVVPNSGKPAVTHYRIAQRFAQYTALNVQLETGRTHQIRVHMAHRGYPLLGDPVYGGRFGLPRGCSDRLADTLRSFRRQALHARRLSFVHPGSGDLCSFESPLAEDLQSLLKVLLEENPPDSGRSLGPL</sequence>
<dbReference type="PROSITE" id="PS50889">
    <property type="entry name" value="S4"/>
    <property type="match status" value="1"/>
</dbReference>
<keyword evidence="8" id="KW-1185">Reference proteome</keyword>
<dbReference type="NCBIfam" id="NF008385">
    <property type="entry name" value="PRK11180.1"/>
    <property type="match status" value="1"/>
</dbReference>
<dbReference type="EMBL" id="CP136864">
    <property type="protein sequence ID" value="WOJ95303.1"/>
    <property type="molecule type" value="Genomic_DNA"/>
</dbReference>
<evidence type="ECO:0000256" key="1">
    <source>
        <dbReference type="ARBA" id="ARBA00010876"/>
    </source>
</evidence>
<evidence type="ECO:0000256" key="5">
    <source>
        <dbReference type="RuleBase" id="RU362028"/>
    </source>
</evidence>
<dbReference type="PANTHER" id="PTHR21600:SF44">
    <property type="entry name" value="RIBOSOMAL LARGE SUBUNIT PSEUDOURIDINE SYNTHASE D"/>
    <property type="match status" value="1"/>
</dbReference>
<reference evidence="7 8" key="1">
    <citation type="submission" date="2023-10" db="EMBL/GenBank/DDBJ databases">
        <title>Two novel species belonging to the OM43/NOR5 clade.</title>
        <authorList>
            <person name="Park M."/>
        </authorList>
    </citation>
    <scope>NUCLEOTIDE SEQUENCE [LARGE SCALE GENOMIC DNA]</scope>
    <source>
        <strain evidence="7 8">IMCC43200</strain>
    </source>
</reference>
<dbReference type="InterPro" id="IPR020103">
    <property type="entry name" value="PsdUridine_synth_cat_dom_sf"/>
</dbReference>
<keyword evidence="4" id="KW-0694">RNA-binding</keyword>
<dbReference type="PROSITE" id="PS01129">
    <property type="entry name" value="PSI_RLU"/>
    <property type="match status" value="1"/>
</dbReference>
<feature type="domain" description="Pseudouridine synthase RsuA/RluA-like" evidence="6">
    <location>
        <begin position="88"/>
        <end position="238"/>
    </location>
</feature>
<dbReference type="InterPro" id="IPR006224">
    <property type="entry name" value="PsdUridine_synth_RluA-like_CS"/>
</dbReference>
<dbReference type="InterPro" id="IPR006145">
    <property type="entry name" value="PsdUridine_synth_RsuA/RluA"/>
</dbReference>
<dbReference type="CDD" id="cd02869">
    <property type="entry name" value="PseudoU_synth_RluA_like"/>
    <property type="match status" value="1"/>
</dbReference>
<dbReference type="EC" id="5.4.99.-" evidence="5"/>
<keyword evidence="2 5" id="KW-0413">Isomerase</keyword>
<dbReference type="SUPFAM" id="SSF55120">
    <property type="entry name" value="Pseudouridine synthase"/>
    <property type="match status" value="1"/>
</dbReference>
<dbReference type="Proteomes" id="UP001626537">
    <property type="component" value="Chromosome"/>
</dbReference>
<organism evidence="7 8">
    <name type="scientific">Congregibacter variabilis</name>
    <dbReference type="NCBI Taxonomy" id="3081200"/>
    <lineage>
        <taxon>Bacteria</taxon>
        <taxon>Pseudomonadati</taxon>
        <taxon>Pseudomonadota</taxon>
        <taxon>Gammaproteobacteria</taxon>
        <taxon>Cellvibrionales</taxon>
        <taxon>Halieaceae</taxon>
        <taxon>Congregibacter</taxon>
    </lineage>
</organism>
<comment type="catalytic activity">
    <reaction evidence="5">
        <text>a uridine in RNA = a pseudouridine in RNA</text>
        <dbReference type="Rhea" id="RHEA:48348"/>
        <dbReference type="Rhea" id="RHEA-COMP:12068"/>
        <dbReference type="Rhea" id="RHEA-COMP:12069"/>
        <dbReference type="ChEBI" id="CHEBI:65314"/>
        <dbReference type="ChEBI" id="CHEBI:65315"/>
    </reaction>
</comment>
<dbReference type="Pfam" id="PF00849">
    <property type="entry name" value="PseudoU_synth_2"/>
    <property type="match status" value="1"/>
</dbReference>
<comment type="function">
    <text evidence="5">Responsible for synthesis of pseudouridine from uracil.</text>
</comment>
<evidence type="ECO:0000313" key="7">
    <source>
        <dbReference type="EMBL" id="WOJ95303.1"/>
    </source>
</evidence>
<comment type="similarity">
    <text evidence="1 5">Belongs to the pseudouridine synthase RluA family.</text>
</comment>
<dbReference type="NCBIfam" id="TIGR00005">
    <property type="entry name" value="rluA_subfam"/>
    <property type="match status" value="1"/>
</dbReference>
<evidence type="ECO:0000259" key="6">
    <source>
        <dbReference type="Pfam" id="PF00849"/>
    </source>
</evidence>
<comment type="catalytic activity">
    <reaction evidence="3">
        <text>uridine(1911/1915/1917) in 23S rRNA = pseudouridine(1911/1915/1917) in 23S rRNA</text>
        <dbReference type="Rhea" id="RHEA:42524"/>
        <dbReference type="Rhea" id="RHEA-COMP:10097"/>
        <dbReference type="Rhea" id="RHEA-COMP:10098"/>
        <dbReference type="ChEBI" id="CHEBI:65314"/>
        <dbReference type="ChEBI" id="CHEBI:65315"/>
        <dbReference type="EC" id="5.4.99.23"/>
    </reaction>
</comment>
<evidence type="ECO:0000256" key="4">
    <source>
        <dbReference type="PROSITE-ProRule" id="PRU00182"/>
    </source>
</evidence>
<dbReference type="Gene3D" id="3.30.2350.10">
    <property type="entry name" value="Pseudouridine synthase"/>
    <property type="match status" value="1"/>
</dbReference>
<dbReference type="InterPro" id="IPR036986">
    <property type="entry name" value="S4_RNA-bd_sf"/>
</dbReference>
<protein>
    <recommendedName>
        <fullName evidence="5">Pseudouridine synthase</fullName>
        <ecNumber evidence="5">5.4.99.-</ecNumber>
    </recommendedName>
</protein>
<evidence type="ECO:0000256" key="3">
    <source>
        <dbReference type="ARBA" id="ARBA00036882"/>
    </source>
</evidence>
<evidence type="ECO:0000256" key="2">
    <source>
        <dbReference type="ARBA" id="ARBA00023235"/>
    </source>
</evidence>
<accession>A0ABZ0I9B4</accession>
<dbReference type="InterPro" id="IPR050188">
    <property type="entry name" value="RluA_PseudoU_synthase"/>
</dbReference>
<dbReference type="PANTHER" id="PTHR21600">
    <property type="entry name" value="MITOCHONDRIAL RNA PSEUDOURIDINE SYNTHASE"/>
    <property type="match status" value="1"/>
</dbReference>
<proteinExistence type="inferred from homology"/>
<name>A0ABZ0I9B4_9GAMM</name>
<dbReference type="Gene3D" id="3.10.290.10">
    <property type="entry name" value="RNA-binding S4 domain"/>
    <property type="match status" value="1"/>
</dbReference>
<evidence type="ECO:0000313" key="8">
    <source>
        <dbReference type="Proteomes" id="UP001626537"/>
    </source>
</evidence>
<dbReference type="CDD" id="cd00165">
    <property type="entry name" value="S4"/>
    <property type="match status" value="1"/>
</dbReference>
<dbReference type="RefSeq" id="WP_407349944.1">
    <property type="nucleotide sequence ID" value="NZ_CP136864.1"/>
</dbReference>